<keyword evidence="3" id="KW-1185">Reference proteome</keyword>
<organism evidence="2 3">
    <name type="scientific">Aquisalinus flavus</name>
    <dbReference type="NCBI Taxonomy" id="1526572"/>
    <lineage>
        <taxon>Bacteria</taxon>
        <taxon>Pseudomonadati</taxon>
        <taxon>Pseudomonadota</taxon>
        <taxon>Alphaproteobacteria</taxon>
        <taxon>Parvularculales</taxon>
        <taxon>Parvularculaceae</taxon>
        <taxon>Aquisalinus</taxon>
    </lineage>
</organism>
<dbReference type="AlphaFoldDB" id="A0A8J2V1D2"/>
<proteinExistence type="predicted"/>
<dbReference type="CDD" id="cd19095">
    <property type="entry name" value="AKR_PA4992-like"/>
    <property type="match status" value="1"/>
</dbReference>
<reference evidence="2" key="2">
    <citation type="submission" date="2020-09" db="EMBL/GenBank/DDBJ databases">
        <authorList>
            <person name="Sun Q."/>
            <person name="Zhou Y."/>
        </authorList>
    </citation>
    <scope>NUCLEOTIDE SEQUENCE</scope>
    <source>
        <strain evidence="2">CGMCC 1.12921</strain>
    </source>
</reference>
<evidence type="ECO:0000259" key="1">
    <source>
        <dbReference type="Pfam" id="PF00248"/>
    </source>
</evidence>
<comment type="caution">
    <text evidence="2">The sequence shown here is derived from an EMBL/GenBank/DDBJ whole genome shotgun (WGS) entry which is preliminary data.</text>
</comment>
<dbReference type="GO" id="GO:0016491">
    <property type="term" value="F:oxidoreductase activity"/>
    <property type="evidence" value="ECO:0007669"/>
    <property type="project" value="InterPro"/>
</dbReference>
<dbReference type="PANTHER" id="PTHR42686:SF1">
    <property type="entry name" value="GH17980P-RELATED"/>
    <property type="match status" value="1"/>
</dbReference>
<dbReference type="Pfam" id="PF00248">
    <property type="entry name" value="Aldo_ket_red"/>
    <property type="match status" value="1"/>
</dbReference>
<dbReference type="Proteomes" id="UP000613582">
    <property type="component" value="Unassembled WGS sequence"/>
</dbReference>
<protein>
    <submittedName>
        <fullName evidence="2">Pyridoxal 4-dehydrogenase</fullName>
    </submittedName>
</protein>
<reference evidence="2" key="1">
    <citation type="journal article" date="2014" name="Int. J. Syst. Evol. Microbiol.">
        <title>Complete genome sequence of Corynebacterium casei LMG S-19264T (=DSM 44701T), isolated from a smear-ripened cheese.</title>
        <authorList>
            <consortium name="US DOE Joint Genome Institute (JGI-PGF)"/>
            <person name="Walter F."/>
            <person name="Albersmeier A."/>
            <person name="Kalinowski J."/>
            <person name="Ruckert C."/>
        </authorList>
    </citation>
    <scope>NUCLEOTIDE SEQUENCE</scope>
    <source>
        <strain evidence="2">CGMCC 1.12921</strain>
    </source>
</reference>
<dbReference type="RefSeq" id="WP_188159449.1">
    <property type="nucleotide sequence ID" value="NZ_BMGH01000001.1"/>
</dbReference>
<dbReference type="InterPro" id="IPR036812">
    <property type="entry name" value="NAD(P)_OxRdtase_dom_sf"/>
</dbReference>
<evidence type="ECO:0000313" key="3">
    <source>
        <dbReference type="Proteomes" id="UP000613582"/>
    </source>
</evidence>
<sequence length="309" mass="33576">MDETADNNKARMRQRPGLCRLGLGVSGPLGADWFSDAKASALIEGAIERGISRFDTSPLYGVAETRLGEAIRSVGPAAAKSLKVSTKVGNFLDHEGRRRRDFSPETIRRLVEQSLGRLGLDALEILYLHGPDEHELMTSLPVLADLQDAGLIRQTGVCSEGSHLARAAREDSVDMLMGTYNLFDRRHETMFDEASSAGKTVTAIAPLGQGLYRRGFLVPKSLADGWYIARALVRNRRQLGAATQEQWLHEVEGWDAPSLALAFTLANPAVDCAMTTTTRLAHLEANIAAAGRELPHDLMMRLASVASDG</sequence>
<dbReference type="PANTHER" id="PTHR42686">
    <property type="entry name" value="GH17980P-RELATED"/>
    <property type="match status" value="1"/>
</dbReference>
<dbReference type="GO" id="GO:0005829">
    <property type="term" value="C:cytosol"/>
    <property type="evidence" value="ECO:0007669"/>
    <property type="project" value="TreeGrafter"/>
</dbReference>
<dbReference type="InterPro" id="IPR023210">
    <property type="entry name" value="NADP_OxRdtase_dom"/>
</dbReference>
<evidence type="ECO:0000313" key="2">
    <source>
        <dbReference type="EMBL" id="GGC96820.1"/>
    </source>
</evidence>
<dbReference type="InterPro" id="IPR020471">
    <property type="entry name" value="AKR"/>
</dbReference>
<name>A0A8J2V1D2_9PROT</name>
<dbReference type="SUPFAM" id="SSF51430">
    <property type="entry name" value="NAD(P)-linked oxidoreductase"/>
    <property type="match status" value="1"/>
</dbReference>
<dbReference type="EMBL" id="BMGH01000001">
    <property type="protein sequence ID" value="GGC96820.1"/>
    <property type="molecule type" value="Genomic_DNA"/>
</dbReference>
<accession>A0A8J2V1D2</accession>
<gene>
    <name evidence="2" type="ORF">GCM10011342_02110</name>
</gene>
<dbReference type="Gene3D" id="3.20.20.100">
    <property type="entry name" value="NADP-dependent oxidoreductase domain"/>
    <property type="match status" value="1"/>
</dbReference>
<feature type="domain" description="NADP-dependent oxidoreductase" evidence="1">
    <location>
        <begin position="21"/>
        <end position="305"/>
    </location>
</feature>